<dbReference type="HAMAP" id="MF_00049_B">
    <property type="entry name" value="Leu_tRNA_synth_B"/>
    <property type="match status" value="1"/>
</dbReference>
<dbReference type="FunFam" id="3.40.50.620:FF:000003">
    <property type="entry name" value="Leucine--tRNA ligase"/>
    <property type="match status" value="1"/>
</dbReference>
<evidence type="ECO:0000259" key="12">
    <source>
        <dbReference type="Pfam" id="PF08264"/>
    </source>
</evidence>
<evidence type="ECO:0000256" key="3">
    <source>
        <dbReference type="ARBA" id="ARBA00022598"/>
    </source>
</evidence>
<evidence type="ECO:0000256" key="2">
    <source>
        <dbReference type="ARBA" id="ARBA00022490"/>
    </source>
</evidence>
<keyword evidence="2 9" id="KW-0963">Cytoplasm</keyword>
<dbReference type="GO" id="GO:0005524">
    <property type="term" value="F:ATP binding"/>
    <property type="evidence" value="ECO:0007669"/>
    <property type="project" value="UniProtKB-UniRule"/>
</dbReference>
<dbReference type="InterPro" id="IPR025709">
    <property type="entry name" value="Leu_tRNA-synth_edit"/>
</dbReference>
<dbReference type="GO" id="GO:0005829">
    <property type="term" value="C:cytosol"/>
    <property type="evidence" value="ECO:0007669"/>
    <property type="project" value="TreeGrafter"/>
</dbReference>
<gene>
    <name evidence="9" type="primary">leuS</name>
    <name evidence="15" type="ORF">IAB06_05045</name>
</gene>
<evidence type="ECO:0000259" key="13">
    <source>
        <dbReference type="Pfam" id="PF09334"/>
    </source>
</evidence>
<evidence type="ECO:0000259" key="11">
    <source>
        <dbReference type="Pfam" id="PF00133"/>
    </source>
</evidence>
<evidence type="ECO:0000259" key="14">
    <source>
        <dbReference type="Pfam" id="PF13603"/>
    </source>
</evidence>
<protein>
    <recommendedName>
        <fullName evidence="9">Leucine--tRNA ligase</fullName>
        <ecNumber evidence="9">6.1.1.4</ecNumber>
    </recommendedName>
    <alternativeName>
        <fullName evidence="9">Leucyl-tRNA synthetase</fullName>
        <shortName evidence="9">LeuRS</shortName>
    </alternativeName>
</protein>
<name>A0A9D1MQQ1_9FIRM</name>
<evidence type="ECO:0000256" key="8">
    <source>
        <dbReference type="ARBA" id="ARBA00047469"/>
    </source>
</evidence>
<feature type="domain" description="Methionyl/Leucyl tRNA synthetase" evidence="13">
    <location>
        <begin position="41"/>
        <end position="182"/>
    </location>
</feature>
<dbReference type="AlphaFoldDB" id="A0A9D1MQQ1"/>
<dbReference type="SUPFAM" id="SSF52374">
    <property type="entry name" value="Nucleotidylyl transferase"/>
    <property type="match status" value="1"/>
</dbReference>
<feature type="domain" description="Methionyl/Valyl/Leucyl/Isoleucyl-tRNA synthetase anticodon-binding" evidence="12">
    <location>
        <begin position="664"/>
        <end position="790"/>
    </location>
</feature>
<evidence type="ECO:0000256" key="9">
    <source>
        <dbReference type="HAMAP-Rule" id="MF_00049"/>
    </source>
</evidence>
<evidence type="ECO:0000256" key="10">
    <source>
        <dbReference type="RuleBase" id="RU363035"/>
    </source>
</evidence>
<reference evidence="15" key="1">
    <citation type="submission" date="2020-10" db="EMBL/GenBank/DDBJ databases">
        <authorList>
            <person name="Gilroy R."/>
        </authorList>
    </citation>
    <scope>NUCLEOTIDE SEQUENCE</scope>
    <source>
        <strain evidence="15">CHK160-1198</strain>
    </source>
</reference>
<dbReference type="PANTHER" id="PTHR43740">
    <property type="entry name" value="LEUCYL-TRNA SYNTHETASE"/>
    <property type="match status" value="1"/>
</dbReference>
<proteinExistence type="inferred from homology"/>
<comment type="catalytic activity">
    <reaction evidence="8 9">
        <text>tRNA(Leu) + L-leucine + ATP = L-leucyl-tRNA(Leu) + AMP + diphosphate</text>
        <dbReference type="Rhea" id="RHEA:11688"/>
        <dbReference type="Rhea" id="RHEA-COMP:9613"/>
        <dbReference type="Rhea" id="RHEA-COMP:9622"/>
        <dbReference type="ChEBI" id="CHEBI:30616"/>
        <dbReference type="ChEBI" id="CHEBI:33019"/>
        <dbReference type="ChEBI" id="CHEBI:57427"/>
        <dbReference type="ChEBI" id="CHEBI:78442"/>
        <dbReference type="ChEBI" id="CHEBI:78494"/>
        <dbReference type="ChEBI" id="CHEBI:456215"/>
        <dbReference type="EC" id="6.1.1.4"/>
    </reaction>
</comment>
<dbReference type="Pfam" id="PF08264">
    <property type="entry name" value="Anticodon_1"/>
    <property type="match status" value="1"/>
</dbReference>
<keyword evidence="4 9" id="KW-0547">Nucleotide-binding</keyword>
<dbReference type="SUPFAM" id="SSF50677">
    <property type="entry name" value="ValRS/IleRS/LeuRS editing domain"/>
    <property type="match status" value="1"/>
</dbReference>
<dbReference type="InterPro" id="IPR013155">
    <property type="entry name" value="M/V/L/I-tRNA-synth_anticd-bd"/>
</dbReference>
<dbReference type="InterPro" id="IPR014729">
    <property type="entry name" value="Rossmann-like_a/b/a_fold"/>
</dbReference>
<dbReference type="InterPro" id="IPR009080">
    <property type="entry name" value="tRNAsynth_Ia_anticodon-bd"/>
</dbReference>
<feature type="binding site" evidence="9">
    <location>
        <position position="586"/>
    </location>
    <ligand>
        <name>ATP</name>
        <dbReference type="ChEBI" id="CHEBI:30616"/>
    </ligand>
</feature>
<dbReference type="EC" id="6.1.1.4" evidence="9"/>
<reference evidence="15" key="2">
    <citation type="journal article" date="2021" name="PeerJ">
        <title>Extensive microbial diversity within the chicken gut microbiome revealed by metagenomics and culture.</title>
        <authorList>
            <person name="Gilroy R."/>
            <person name="Ravi A."/>
            <person name="Getino M."/>
            <person name="Pursley I."/>
            <person name="Horton D.L."/>
            <person name="Alikhan N.F."/>
            <person name="Baker D."/>
            <person name="Gharbi K."/>
            <person name="Hall N."/>
            <person name="Watson M."/>
            <person name="Adriaenssens E.M."/>
            <person name="Foster-Nyarko E."/>
            <person name="Jarju S."/>
            <person name="Secka A."/>
            <person name="Antonio M."/>
            <person name="Oren A."/>
            <person name="Chaudhuri R.R."/>
            <person name="La Ragione R."/>
            <person name="Hildebrand F."/>
            <person name="Pallen M.J."/>
        </authorList>
    </citation>
    <scope>NUCLEOTIDE SEQUENCE</scope>
    <source>
        <strain evidence="15">CHK160-1198</strain>
    </source>
</reference>
<organism evidence="15 16">
    <name type="scientific">Candidatus Avacidaminococcus intestinavium</name>
    <dbReference type="NCBI Taxonomy" id="2840684"/>
    <lineage>
        <taxon>Bacteria</taxon>
        <taxon>Bacillati</taxon>
        <taxon>Bacillota</taxon>
        <taxon>Negativicutes</taxon>
        <taxon>Acidaminococcales</taxon>
        <taxon>Acidaminococcaceae</taxon>
        <taxon>Acidaminococcaceae incertae sedis</taxon>
        <taxon>Candidatus Avacidaminococcus</taxon>
    </lineage>
</organism>
<dbReference type="PROSITE" id="PS00178">
    <property type="entry name" value="AA_TRNA_LIGASE_I"/>
    <property type="match status" value="1"/>
</dbReference>
<feature type="short sequence motif" description="'KMSKS' region" evidence="9">
    <location>
        <begin position="583"/>
        <end position="587"/>
    </location>
</feature>
<keyword evidence="3 9" id="KW-0436">Ligase</keyword>
<dbReference type="NCBIfam" id="TIGR00396">
    <property type="entry name" value="leuS_bact"/>
    <property type="match status" value="1"/>
</dbReference>
<dbReference type="Pfam" id="PF00133">
    <property type="entry name" value="tRNA-synt_1"/>
    <property type="match status" value="1"/>
</dbReference>
<dbReference type="Gene3D" id="3.40.50.620">
    <property type="entry name" value="HUPs"/>
    <property type="match status" value="2"/>
</dbReference>
<keyword evidence="6 9" id="KW-0648">Protein biosynthesis</keyword>
<feature type="domain" description="Aminoacyl-tRNA synthetase class Ia" evidence="11">
    <location>
        <begin position="422"/>
        <end position="623"/>
    </location>
</feature>
<dbReference type="InterPro" id="IPR002302">
    <property type="entry name" value="Leu-tRNA-ligase"/>
</dbReference>
<dbReference type="InterPro" id="IPR002300">
    <property type="entry name" value="aa-tRNA-synth_Ia"/>
</dbReference>
<sequence length="828" mass="94912">MINEKYNPRELESKWQKKWETNHSFKTEIDHNKPKSYVLEMFPYPSGNLHMGHVRNYSIGDVIARFYAMNGFNVLHPMGWDSFGMPAENAAIKHGIPPAKWTMENIANMTRQQKELGLSYDWDREVTTCKADYYKWTQWFFELFYKKGLAVRKKSAVNWCESCNTVLANEQVIDGKCWRCDSVVIKKDLEQWFFKITDYAEELLNDLEELEGWPERVKTMQRNWIGRSEGLEFSFAVPELNESVAVYTTRPDTIYGVTFVVVPPEHPLVAKMLENNPQRAELEAFCTRVRKQSDIERTSSESEKEGIFTGFYCEHPLNGRKVEIWITNYVLYEYGTGAVMGVPAHDTRDWMFADKYGMEKIIVIQPSDKQLELAEMQDAYTDPGVMVNSGKFDGLTNNEAMSAIMDEIEAQGIGKRKINYRLRDWLISRQRYWGAPIPIIYCPSCGPVLVPEADLPVILPENVSFESSNLSPLATSEEFVHCHCPQCGKEATRETDTMDTFLCSSWYYLRYTDPSNANEAFSKESVNYWAPVDRYIGGIEHAILHLLYSRFFMKVLRDAGLVEAGEPFKNLLTQGMVIKDGAKMSKSLGNVVSPEEIISKYGADTARLFILFAAPPERELEWSDQGVEGSFRFLNRVWRIVEAFSASLARHVVEYDVVALDEDDKELRRILHAGIKKVTDDITQRFNFNTAISAMMEIVNALYVYKEKKTVVNDGLIFETISALLRLLAPFVPHITEELWTSVIDANGSVHKEAWPVYSEEALKVDTVEIIVQINGKGREHLVVPAEATKEELQVIALADQKIKEYLVDKNIIKVICVPKRLVNIVVR</sequence>
<evidence type="ECO:0000256" key="4">
    <source>
        <dbReference type="ARBA" id="ARBA00022741"/>
    </source>
</evidence>
<dbReference type="CDD" id="cd07958">
    <property type="entry name" value="Anticodon_Ia_Leu_BEm"/>
    <property type="match status" value="1"/>
</dbReference>
<evidence type="ECO:0000256" key="6">
    <source>
        <dbReference type="ARBA" id="ARBA00022917"/>
    </source>
</evidence>
<feature type="domain" description="Leucyl-tRNA synthetase editing" evidence="14">
    <location>
        <begin position="222"/>
        <end position="408"/>
    </location>
</feature>
<keyword evidence="5 9" id="KW-0067">ATP-binding</keyword>
<dbReference type="GO" id="GO:0004823">
    <property type="term" value="F:leucine-tRNA ligase activity"/>
    <property type="evidence" value="ECO:0007669"/>
    <property type="project" value="UniProtKB-UniRule"/>
</dbReference>
<dbReference type="EMBL" id="DVNI01000079">
    <property type="protein sequence ID" value="HIU64379.1"/>
    <property type="molecule type" value="Genomic_DNA"/>
</dbReference>
<dbReference type="CDD" id="cd00812">
    <property type="entry name" value="LeuRS_core"/>
    <property type="match status" value="1"/>
</dbReference>
<keyword evidence="7 9" id="KW-0030">Aminoacyl-tRNA synthetase</keyword>
<dbReference type="Gene3D" id="3.10.20.590">
    <property type="match status" value="1"/>
</dbReference>
<evidence type="ECO:0000313" key="15">
    <source>
        <dbReference type="EMBL" id="HIU64379.1"/>
    </source>
</evidence>
<dbReference type="InterPro" id="IPR015413">
    <property type="entry name" value="Methionyl/Leucyl_tRNA_Synth"/>
</dbReference>
<comment type="similarity">
    <text evidence="1 9 10">Belongs to the class-I aminoacyl-tRNA synthetase family.</text>
</comment>
<dbReference type="Pfam" id="PF13603">
    <property type="entry name" value="tRNA-synt_1_2"/>
    <property type="match status" value="1"/>
</dbReference>
<dbReference type="FunFam" id="3.40.50.620:FF:000100">
    <property type="entry name" value="probable leucine--tRNA ligase, mitochondrial"/>
    <property type="match status" value="1"/>
</dbReference>
<dbReference type="Pfam" id="PF09334">
    <property type="entry name" value="tRNA-synt_1g"/>
    <property type="match status" value="1"/>
</dbReference>
<dbReference type="GO" id="GO:0006429">
    <property type="term" value="P:leucyl-tRNA aminoacylation"/>
    <property type="evidence" value="ECO:0007669"/>
    <property type="project" value="UniProtKB-UniRule"/>
</dbReference>
<feature type="short sequence motif" description="'HIGH' region" evidence="9">
    <location>
        <begin position="43"/>
        <end position="53"/>
    </location>
</feature>
<evidence type="ECO:0000256" key="5">
    <source>
        <dbReference type="ARBA" id="ARBA00022840"/>
    </source>
</evidence>
<dbReference type="FunFam" id="1.10.730.10:FF:000011">
    <property type="entry name" value="Leucine--tRNA ligase chloroplastic/mitochondrial"/>
    <property type="match status" value="1"/>
</dbReference>
<evidence type="ECO:0000313" key="16">
    <source>
        <dbReference type="Proteomes" id="UP000824099"/>
    </source>
</evidence>
<dbReference type="GO" id="GO:0002161">
    <property type="term" value="F:aminoacyl-tRNA deacylase activity"/>
    <property type="evidence" value="ECO:0007669"/>
    <property type="project" value="InterPro"/>
</dbReference>
<evidence type="ECO:0000256" key="7">
    <source>
        <dbReference type="ARBA" id="ARBA00023146"/>
    </source>
</evidence>
<dbReference type="PRINTS" id="PR00985">
    <property type="entry name" value="TRNASYNTHLEU"/>
</dbReference>
<dbReference type="Proteomes" id="UP000824099">
    <property type="component" value="Unassembled WGS sequence"/>
</dbReference>
<dbReference type="SUPFAM" id="SSF47323">
    <property type="entry name" value="Anticodon-binding domain of a subclass of class I aminoacyl-tRNA synthetases"/>
    <property type="match status" value="1"/>
</dbReference>
<dbReference type="PANTHER" id="PTHR43740:SF2">
    <property type="entry name" value="LEUCINE--TRNA LIGASE, MITOCHONDRIAL"/>
    <property type="match status" value="1"/>
</dbReference>
<accession>A0A9D1MQQ1</accession>
<evidence type="ECO:0000256" key="1">
    <source>
        <dbReference type="ARBA" id="ARBA00005594"/>
    </source>
</evidence>
<dbReference type="Gene3D" id="1.10.730.10">
    <property type="entry name" value="Isoleucyl-tRNA Synthetase, Domain 1"/>
    <property type="match status" value="2"/>
</dbReference>
<dbReference type="InterPro" id="IPR001412">
    <property type="entry name" value="aa-tRNA-synth_I_CS"/>
</dbReference>
<comment type="subcellular location">
    <subcellularLocation>
        <location evidence="9">Cytoplasm</location>
    </subcellularLocation>
</comment>
<dbReference type="InterPro" id="IPR009008">
    <property type="entry name" value="Val/Leu/Ile-tRNA-synth_edit"/>
</dbReference>
<comment type="caution">
    <text evidence="15">The sequence shown here is derived from an EMBL/GenBank/DDBJ whole genome shotgun (WGS) entry which is preliminary data.</text>
</comment>